<feature type="region of interest" description="Disordered" evidence="2">
    <location>
        <begin position="1"/>
        <end position="21"/>
    </location>
</feature>
<comment type="caution">
    <text evidence="3">The sequence shown here is derived from an EMBL/GenBank/DDBJ whole genome shotgun (WGS) entry which is preliminary data.</text>
</comment>
<keyword evidence="1" id="KW-0175">Coiled coil</keyword>
<evidence type="ECO:0000313" key="4">
    <source>
        <dbReference type="Proteomes" id="UP001139502"/>
    </source>
</evidence>
<gene>
    <name evidence="3" type="ORF">NBM05_03765</name>
</gene>
<reference evidence="3" key="1">
    <citation type="submission" date="2022-06" db="EMBL/GenBank/DDBJ databases">
        <title>Rothia sp. isolated from sandalwood seedling.</title>
        <authorList>
            <person name="Tuikhar N."/>
            <person name="Kirdat K."/>
            <person name="Thorat V."/>
            <person name="Swetha P."/>
            <person name="Padma S."/>
            <person name="Sundararaj R."/>
            <person name="Yadav A."/>
        </authorList>
    </citation>
    <scope>NUCLEOTIDE SEQUENCE</scope>
    <source>
        <strain evidence="3">AR01</strain>
    </source>
</reference>
<feature type="coiled-coil region" evidence="1">
    <location>
        <begin position="43"/>
        <end position="70"/>
    </location>
</feature>
<dbReference type="Proteomes" id="UP001139502">
    <property type="component" value="Unassembled WGS sequence"/>
</dbReference>
<proteinExistence type="predicted"/>
<dbReference type="AlphaFoldDB" id="A0A9X2HBQ4"/>
<dbReference type="RefSeq" id="WP_254165218.1">
    <property type="nucleotide sequence ID" value="NZ_JANAFB010000006.1"/>
</dbReference>
<evidence type="ECO:0000256" key="2">
    <source>
        <dbReference type="SAM" id="MobiDB-lite"/>
    </source>
</evidence>
<accession>A0A9X2HBQ4</accession>
<evidence type="ECO:0000313" key="3">
    <source>
        <dbReference type="EMBL" id="MCP3425165.1"/>
    </source>
</evidence>
<protein>
    <submittedName>
        <fullName evidence="3">Uncharacterized protein</fullName>
    </submittedName>
</protein>
<feature type="region of interest" description="Disordered" evidence="2">
    <location>
        <begin position="111"/>
        <end position="134"/>
    </location>
</feature>
<name>A0A9X2HBQ4_9MICC</name>
<organism evidence="3 4">
    <name type="scientific">Rothia santali</name>
    <dbReference type="NCBI Taxonomy" id="2949643"/>
    <lineage>
        <taxon>Bacteria</taxon>
        <taxon>Bacillati</taxon>
        <taxon>Actinomycetota</taxon>
        <taxon>Actinomycetes</taxon>
        <taxon>Micrococcales</taxon>
        <taxon>Micrococcaceae</taxon>
        <taxon>Rothia</taxon>
    </lineage>
</organism>
<sequence>MAAPKRKSSTKIAARERARAAAAAQMEREQRLLGAAEGFFSETLEVDAKREELRAKIAELEEQLKGLDAPAENATTYVQQMKAEGLKNAQIAERLELTTGEVARYLKLGASKTAAADSSTNDAATQDSVSAAAA</sequence>
<dbReference type="EMBL" id="JANAFB010000006">
    <property type="protein sequence ID" value="MCP3425165.1"/>
    <property type="molecule type" value="Genomic_DNA"/>
</dbReference>
<keyword evidence="4" id="KW-1185">Reference proteome</keyword>
<evidence type="ECO:0000256" key="1">
    <source>
        <dbReference type="SAM" id="Coils"/>
    </source>
</evidence>